<reference evidence="2 3" key="1">
    <citation type="submission" date="2017-02" db="EMBL/GenBank/DDBJ databases">
        <title>Pseudoalteromonas ulvae TC14 Genome.</title>
        <authorList>
            <person name="Molmeret M."/>
        </authorList>
    </citation>
    <scope>NUCLEOTIDE SEQUENCE [LARGE SCALE GENOMIC DNA]</scope>
    <source>
        <strain evidence="2">TC14</strain>
    </source>
</reference>
<name>A0A2C9ZZL4_PSEDV</name>
<dbReference type="EMBL" id="MWPV01000007">
    <property type="protein sequence ID" value="OUL56202.1"/>
    <property type="molecule type" value="Genomic_DNA"/>
</dbReference>
<dbReference type="AlphaFoldDB" id="A0A2C9ZZL4"/>
<gene>
    <name evidence="2" type="ORF">B1199_19005</name>
</gene>
<proteinExistence type="predicted"/>
<dbReference type="Proteomes" id="UP000194841">
    <property type="component" value="Unassembled WGS sequence"/>
</dbReference>
<feature type="region of interest" description="Disordered" evidence="1">
    <location>
        <begin position="52"/>
        <end position="72"/>
    </location>
</feature>
<organism evidence="2 3">
    <name type="scientific">Pseudoalteromonas ulvae</name>
    <dbReference type="NCBI Taxonomy" id="107327"/>
    <lineage>
        <taxon>Bacteria</taxon>
        <taxon>Pseudomonadati</taxon>
        <taxon>Pseudomonadota</taxon>
        <taxon>Gammaproteobacteria</taxon>
        <taxon>Alteromonadales</taxon>
        <taxon>Pseudoalteromonadaceae</taxon>
        <taxon>Pseudoalteromonas</taxon>
    </lineage>
</organism>
<accession>A0A2C9ZZL4</accession>
<protein>
    <submittedName>
        <fullName evidence="2">Uncharacterized protein</fullName>
    </submittedName>
</protein>
<sequence>MKFYLSLFVSFLLGVGTCYSYFLITSTHQHLTVTPNNSVMIKDASFDSPLSARQSAMTSSQPSNLKTNNALDDKKKLSEQADEEYSEALPDQSGRDQATLALDELPNFSALDSHFQSVEFAKAAAMIEVNFAINEISTALGLNAQQLTELRTLLHEKNNAEIELMTPYYQRMALDNNPFVSPEQDQAEIEAINIERAAIQQRFEQHIEQHLTSQQLESYHQLEKQKILQQHELDKFYSTQSYFAMLPNLQDSQKQVILDIYQQSYQQSISNIDVKLGAFGTAHRQFYQNEHPMQAVEAQIDQILTPEQLATKQQFERLESGE</sequence>
<comment type="caution">
    <text evidence="2">The sequence shown here is derived from an EMBL/GenBank/DDBJ whole genome shotgun (WGS) entry which is preliminary data.</text>
</comment>
<evidence type="ECO:0000256" key="1">
    <source>
        <dbReference type="SAM" id="MobiDB-lite"/>
    </source>
</evidence>
<feature type="compositionally biased region" description="Polar residues" evidence="1">
    <location>
        <begin position="52"/>
        <end position="70"/>
    </location>
</feature>
<evidence type="ECO:0000313" key="2">
    <source>
        <dbReference type="EMBL" id="OUL56202.1"/>
    </source>
</evidence>
<evidence type="ECO:0000313" key="3">
    <source>
        <dbReference type="Proteomes" id="UP000194841"/>
    </source>
</evidence>
<keyword evidence="3" id="KW-1185">Reference proteome</keyword>